<evidence type="ECO:0000313" key="8">
    <source>
        <dbReference type="EMBL" id="SEP08707.1"/>
    </source>
</evidence>
<dbReference type="GO" id="GO:0005829">
    <property type="term" value="C:cytosol"/>
    <property type="evidence" value="ECO:0007669"/>
    <property type="project" value="TreeGrafter"/>
</dbReference>
<evidence type="ECO:0000256" key="5">
    <source>
        <dbReference type="ARBA" id="ARBA00022840"/>
    </source>
</evidence>
<name>A0A1H8V0F5_9PSEU</name>
<keyword evidence="9" id="KW-1185">Reference proteome</keyword>
<dbReference type="OrthoDB" id="9801219at2"/>
<sequence length="300" mass="30132">MILTVTPNAALDVTYTVDSLVPDEVHRVSAVRQRAGGKGINVARVLYALGADTRAVALAGGATGSAVAQELAASGVPAELVPIAGETRRTTTVLSSDDHAVTLFNEPGPVITAGEWAALAAAAARHRPEVLVCSGSLPPGAPPDAYAQLASAGIPTVLDTSGDALLAGLAGRPAVVKPNARELFEATGIRDVEAAAAELRKAGAGAVVVSLGRDGLLAVTAAGTWHAAPPAELSGNATGAGDAAVAGIALGICRHEPWPQVLRRAVALSGAAVLGPLAGDVDLPHYHREHHRVAVRARAS</sequence>
<reference evidence="9" key="1">
    <citation type="submission" date="2016-10" db="EMBL/GenBank/DDBJ databases">
        <authorList>
            <person name="Varghese N."/>
            <person name="Submissions S."/>
        </authorList>
    </citation>
    <scope>NUCLEOTIDE SEQUENCE [LARGE SCALE GENOMIC DNA]</scope>
    <source>
        <strain evidence="9">DSM 44993</strain>
    </source>
</reference>
<dbReference type="AlphaFoldDB" id="A0A1H8V0F5"/>
<evidence type="ECO:0000256" key="3">
    <source>
        <dbReference type="ARBA" id="ARBA00022741"/>
    </source>
</evidence>
<dbReference type="InterPro" id="IPR011611">
    <property type="entry name" value="PfkB_dom"/>
</dbReference>
<proteinExistence type="inferred from homology"/>
<dbReference type="NCBIfam" id="TIGR03168">
    <property type="entry name" value="1-PFK"/>
    <property type="match status" value="1"/>
</dbReference>
<dbReference type="FunFam" id="3.40.1190.20:FF:000001">
    <property type="entry name" value="Phosphofructokinase"/>
    <property type="match status" value="1"/>
</dbReference>
<keyword evidence="4 8" id="KW-0418">Kinase</keyword>
<comment type="similarity">
    <text evidence="1">Belongs to the carbohydrate kinase PfkB family.</text>
</comment>
<dbReference type="GO" id="GO:0016052">
    <property type="term" value="P:carbohydrate catabolic process"/>
    <property type="evidence" value="ECO:0007669"/>
    <property type="project" value="UniProtKB-ARBA"/>
</dbReference>
<dbReference type="PANTHER" id="PTHR46566:SF5">
    <property type="entry name" value="1-PHOSPHOFRUCTOKINASE"/>
    <property type="match status" value="1"/>
</dbReference>
<dbReference type="InterPro" id="IPR017583">
    <property type="entry name" value="Tagatose/fructose_Pkinase"/>
</dbReference>
<feature type="domain" description="Carbohydrate kinase PfkB" evidence="7">
    <location>
        <begin position="11"/>
        <end position="279"/>
    </location>
</feature>
<accession>A0A1H8V0F5</accession>
<dbReference type="Gene3D" id="3.40.1190.20">
    <property type="match status" value="1"/>
</dbReference>
<dbReference type="Proteomes" id="UP000198582">
    <property type="component" value="Unassembled WGS sequence"/>
</dbReference>
<dbReference type="Pfam" id="PF00294">
    <property type="entry name" value="PfkB"/>
    <property type="match status" value="1"/>
</dbReference>
<dbReference type="PANTHER" id="PTHR46566">
    <property type="entry name" value="1-PHOSPHOFRUCTOKINASE-RELATED"/>
    <property type="match status" value="1"/>
</dbReference>
<evidence type="ECO:0000256" key="2">
    <source>
        <dbReference type="ARBA" id="ARBA00022679"/>
    </source>
</evidence>
<gene>
    <name evidence="8" type="ORF">SAMN04489732_103567</name>
</gene>
<dbReference type="PIRSF" id="PIRSF000535">
    <property type="entry name" value="1PFK/6PFK/LacC"/>
    <property type="match status" value="1"/>
</dbReference>
<organism evidence="8 9">
    <name type="scientific">Amycolatopsis saalfeldensis</name>
    <dbReference type="NCBI Taxonomy" id="394193"/>
    <lineage>
        <taxon>Bacteria</taxon>
        <taxon>Bacillati</taxon>
        <taxon>Actinomycetota</taxon>
        <taxon>Actinomycetes</taxon>
        <taxon>Pseudonocardiales</taxon>
        <taxon>Pseudonocardiaceae</taxon>
        <taxon>Amycolatopsis</taxon>
    </lineage>
</organism>
<dbReference type="GO" id="GO:0008443">
    <property type="term" value="F:phosphofructokinase activity"/>
    <property type="evidence" value="ECO:0007669"/>
    <property type="project" value="TreeGrafter"/>
</dbReference>
<dbReference type="GO" id="GO:0005524">
    <property type="term" value="F:ATP binding"/>
    <property type="evidence" value="ECO:0007669"/>
    <property type="project" value="UniProtKB-KW"/>
</dbReference>
<evidence type="ECO:0000256" key="6">
    <source>
        <dbReference type="PIRNR" id="PIRNR000535"/>
    </source>
</evidence>
<dbReference type="PROSITE" id="PS00583">
    <property type="entry name" value="PFKB_KINASES_1"/>
    <property type="match status" value="1"/>
</dbReference>
<evidence type="ECO:0000259" key="7">
    <source>
        <dbReference type="Pfam" id="PF00294"/>
    </source>
</evidence>
<dbReference type="InterPro" id="IPR002173">
    <property type="entry name" value="Carboh/pur_kinase_PfkB_CS"/>
</dbReference>
<dbReference type="STRING" id="394193.SAMN04489732_103567"/>
<dbReference type="EMBL" id="FOEF01000003">
    <property type="protein sequence ID" value="SEP08707.1"/>
    <property type="molecule type" value="Genomic_DNA"/>
</dbReference>
<dbReference type="InterPro" id="IPR029056">
    <property type="entry name" value="Ribokinase-like"/>
</dbReference>
<dbReference type="GO" id="GO:0044281">
    <property type="term" value="P:small molecule metabolic process"/>
    <property type="evidence" value="ECO:0007669"/>
    <property type="project" value="UniProtKB-ARBA"/>
</dbReference>
<evidence type="ECO:0000256" key="1">
    <source>
        <dbReference type="ARBA" id="ARBA00010688"/>
    </source>
</evidence>
<dbReference type="RefSeq" id="WP_091616020.1">
    <property type="nucleotide sequence ID" value="NZ_FOEF01000003.1"/>
</dbReference>
<evidence type="ECO:0000256" key="4">
    <source>
        <dbReference type="ARBA" id="ARBA00022777"/>
    </source>
</evidence>
<keyword evidence="2 6" id="KW-0808">Transferase</keyword>
<evidence type="ECO:0000313" key="9">
    <source>
        <dbReference type="Proteomes" id="UP000198582"/>
    </source>
</evidence>
<keyword evidence="3" id="KW-0547">Nucleotide-binding</keyword>
<keyword evidence="5" id="KW-0067">ATP-binding</keyword>
<dbReference type="CDD" id="cd01164">
    <property type="entry name" value="FruK_PfkB_like"/>
    <property type="match status" value="1"/>
</dbReference>
<protein>
    <submittedName>
        <fullName evidence="8">Tagatose 6-phosphate kinase</fullName>
    </submittedName>
</protein>
<dbReference type="SUPFAM" id="SSF53613">
    <property type="entry name" value="Ribokinase-like"/>
    <property type="match status" value="1"/>
</dbReference>